<dbReference type="EMBL" id="JASJUS010000016">
    <property type="protein sequence ID" value="MDL2078453.1"/>
    <property type="molecule type" value="Genomic_DNA"/>
</dbReference>
<sequence length="77" mass="8540">MATDGIRSRITVDGEEFEVVQPPDSPGSYELTWVSGRDPQYGFAFRTHPPAPLGRAELEETVRDFLAQVDPATGYIE</sequence>
<evidence type="ECO:0000313" key="2">
    <source>
        <dbReference type="Proteomes" id="UP001241926"/>
    </source>
</evidence>
<dbReference type="RefSeq" id="WP_093723172.1">
    <property type="nucleotide sequence ID" value="NZ_JASJUS010000016.1"/>
</dbReference>
<evidence type="ECO:0000313" key="1">
    <source>
        <dbReference type="EMBL" id="MDL2078453.1"/>
    </source>
</evidence>
<name>A0ABT7J0T7_9ACTN</name>
<comment type="caution">
    <text evidence="1">The sequence shown here is derived from an EMBL/GenBank/DDBJ whole genome shotgun (WGS) entry which is preliminary data.</text>
</comment>
<reference evidence="1 2" key="1">
    <citation type="submission" date="2023-05" db="EMBL/GenBank/DDBJ databases">
        <title>Streptomyces fuscus sp. nov., a brown-black pigment producing actinomyces isolated from dry sand of Sea duck farm.</title>
        <authorList>
            <person name="Xie J."/>
            <person name="Shen N."/>
        </authorList>
    </citation>
    <scope>NUCLEOTIDE SEQUENCE [LARGE SCALE GENOMIC DNA]</scope>
    <source>
        <strain evidence="1 2">GXMU-J15</strain>
    </source>
</reference>
<proteinExistence type="predicted"/>
<keyword evidence="2" id="KW-1185">Reference proteome</keyword>
<gene>
    <name evidence="1" type="ORF">QNN03_18625</name>
</gene>
<accession>A0ABT7J0T7</accession>
<dbReference type="Proteomes" id="UP001241926">
    <property type="component" value="Unassembled WGS sequence"/>
</dbReference>
<organism evidence="1 2">
    <name type="scientific">Streptomyces fuscus</name>
    <dbReference type="NCBI Taxonomy" id="3048495"/>
    <lineage>
        <taxon>Bacteria</taxon>
        <taxon>Bacillati</taxon>
        <taxon>Actinomycetota</taxon>
        <taxon>Actinomycetes</taxon>
        <taxon>Kitasatosporales</taxon>
        <taxon>Streptomycetaceae</taxon>
        <taxon>Streptomyces</taxon>
    </lineage>
</organism>
<protein>
    <submittedName>
        <fullName evidence="1">Uncharacterized protein</fullName>
    </submittedName>
</protein>